<dbReference type="PANTHER" id="PTHR37079">
    <property type="entry name" value="SERINE/THREONINE-PROTEIN KINASE ATM"/>
    <property type="match status" value="1"/>
</dbReference>
<organism evidence="1 2">
    <name type="scientific">Datura stramonium</name>
    <name type="common">Jimsonweed</name>
    <name type="synonym">Common thornapple</name>
    <dbReference type="NCBI Taxonomy" id="4076"/>
    <lineage>
        <taxon>Eukaryota</taxon>
        <taxon>Viridiplantae</taxon>
        <taxon>Streptophyta</taxon>
        <taxon>Embryophyta</taxon>
        <taxon>Tracheophyta</taxon>
        <taxon>Spermatophyta</taxon>
        <taxon>Magnoliopsida</taxon>
        <taxon>eudicotyledons</taxon>
        <taxon>Gunneridae</taxon>
        <taxon>Pentapetalae</taxon>
        <taxon>asterids</taxon>
        <taxon>lamiids</taxon>
        <taxon>Solanales</taxon>
        <taxon>Solanaceae</taxon>
        <taxon>Solanoideae</taxon>
        <taxon>Datureae</taxon>
        <taxon>Datura</taxon>
    </lineage>
</organism>
<comment type="caution">
    <text evidence="1">The sequence shown here is derived from an EMBL/GenBank/DDBJ whole genome shotgun (WGS) entry which is preliminary data.</text>
</comment>
<dbReference type="InterPro" id="IPR038980">
    <property type="entry name" value="ATM_plant"/>
</dbReference>
<dbReference type="EMBL" id="JACEIK010000362">
    <property type="protein sequence ID" value="MCD7455717.1"/>
    <property type="molecule type" value="Genomic_DNA"/>
</dbReference>
<dbReference type="InterPro" id="IPR057445">
    <property type="entry name" value="ATM_TPR"/>
</dbReference>
<gene>
    <name evidence="1" type="ORF">HAX54_029235</name>
</gene>
<dbReference type="Proteomes" id="UP000823775">
    <property type="component" value="Unassembled WGS sequence"/>
</dbReference>
<reference evidence="1 2" key="1">
    <citation type="journal article" date="2021" name="BMC Genomics">
        <title>Datura genome reveals duplications of psychoactive alkaloid biosynthetic genes and high mutation rate following tissue culture.</title>
        <authorList>
            <person name="Rajewski A."/>
            <person name="Carter-House D."/>
            <person name="Stajich J."/>
            <person name="Litt A."/>
        </authorList>
    </citation>
    <scope>NUCLEOTIDE SEQUENCE [LARGE SCALE GENOMIC DNA]</scope>
    <source>
        <strain evidence="1">AR-01</strain>
    </source>
</reference>
<name>A0ABS8SAB2_DATST</name>
<evidence type="ECO:0000313" key="2">
    <source>
        <dbReference type="Proteomes" id="UP000823775"/>
    </source>
</evidence>
<sequence length="809" mass="89992">MISILQSASPSTVLVLDTNIVLNQDICSNFSRKLVTCSREKLVTAKEVLAAGPQPRTILETTIVTLAHLALHSEKIELEAVFMVCAIAAINPCLRRLVIAALDNLSKELKYTSRSEYMEELMASILFSWVATGVSLASLLESLSISFSPAAVGFFHPYSCMVASEPLAKMIKNHFVDIFSVCIALHCSKKAGWEKGSAVLEGSILDIAKISEIERDKLIKTHMVSIVNTIFSLASTAADPVLPFFSKETIARAIMTVVDGFLEIDASCQNIGLIDKINIFRPDRVFTFIVEMHYKVSAAGHFRHKSDRLAGIEVLIDVLGHRVTVPSTASYLLNLIGQCLDLDALLDQCCRMISSLLKIFKIKQLEGTTIVLGEQLQFLISKLVMCCVPSESSSKLSAATSSQVQSLLCQLTLDADPSLHEYIKELEPFPDLNLFHDIRMFHEELCQNYSPLEHLLTLGKRSCYLPPRLLIWSLKALHKKLFEDEAYPVLKNAENIFEDAYLDSDHEIVHTVWNLVHICSLSGAGNFGALVSDFLSRVGIGDPHGVVFHLPIESKSINDHNFHFDTGISDELLVAIMRLLKKYLMDDSVKIIDIASQALRGILSTENGQRALLSFDSYQRSLIEVHSKGVNVNLVQKLLADLERKLNGVISCSAFSIQRPTVGRTIDSRVQENILTKDNKLTKSIQVILDALNRLRLCHVMERGTSSSSSKRKFEEFTQYANSAIFFIEMIPDIPQYGRPSSYGSKSRSTPLKAKHQTITSSVVSVSTLSWEKVYWIPLDYLAVARKNFNSLTLGSPDFSHAKILSQHI</sequence>
<proteinExistence type="predicted"/>
<evidence type="ECO:0000313" key="1">
    <source>
        <dbReference type="EMBL" id="MCD7455717.1"/>
    </source>
</evidence>
<dbReference type="Pfam" id="PF25360">
    <property type="entry name" value="TPR_ATM"/>
    <property type="match status" value="1"/>
</dbReference>
<keyword evidence="2" id="KW-1185">Reference proteome</keyword>
<dbReference type="PANTHER" id="PTHR37079:SF4">
    <property type="entry name" value="SERINE_THREONINE-PROTEIN KINASE ATM"/>
    <property type="match status" value="1"/>
</dbReference>
<protein>
    <submittedName>
        <fullName evidence="1">Uncharacterized protein</fullName>
    </submittedName>
</protein>
<accession>A0ABS8SAB2</accession>